<dbReference type="Gramene" id="AUR62022454-RA">
    <property type="protein sequence ID" value="AUR62022454-RA:cds"/>
    <property type="gene ID" value="AUR62022454"/>
</dbReference>
<dbReference type="AlphaFoldDB" id="A0A803M2K6"/>
<keyword evidence="4" id="KW-1185">Reference proteome</keyword>
<evidence type="ECO:0000313" key="3">
    <source>
        <dbReference type="EnsemblPlants" id="AUR62022454-RA:cds"/>
    </source>
</evidence>
<reference evidence="3" key="2">
    <citation type="submission" date="2021-03" db="UniProtKB">
        <authorList>
            <consortium name="EnsemblPlants"/>
        </authorList>
    </citation>
    <scope>IDENTIFICATION</scope>
</reference>
<dbReference type="EnsemblPlants" id="AUR62022454-RA">
    <property type="protein sequence ID" value="AUR62022454-RA:cds"/>
    <property type="gene ID" value="AUR62022454"/>
</dbReference>
<feature type="region of interest" description="Disordered" evidence="2">
    <location>
        <begin position="121"/>
        <end position="176"/>
    </location>
</feature>
<dbReference type="PANTHER" id="PTHR47074:SF48">
    <property type="entry name" value="POLYNUCLEOTIDYL TRANSFERASE, RIBONUCLEASE H-LIKE SUPERFAMILY PROTEIN"/>
    <property type="match status" value="1"/>
</dbReference>
<reference evidence="3" key="1">
    <citation type="journal article" date="2017" name="Nature">
        <title>The genome of Chenopodium quinoa.</title>
        <authorList>
            <person name="Jarvis D.E."/>
            <person name="Ho Y.S."/>
            <person name="Lightfoot D.J."/>
            <person name="Schmoeckel S.M."/>
            <person name="Li B."/>
            <person name="Borm T.J.A."/>
            <person name="Ohyanagi H."/>
            <person name="Mineta K."/>
            <person name="Michell C.T."/>
            <person name="Saber N."/>
            <person name="Kharbatia N.M."/>
            <person name="Rupper R.R."/>
            <person name="Sharp A.R."/>
            <person name="Dally N."/>
            <person name="Boughton B.A."/>
            <person name="Woo Y.H."/>
            <person name="Gao G."/>
            <person name="Schijlen E.G.W.M."/>
            <person name="Guo X."/>
            <person name="Momin A.A."/>
            <person name="Negrao S."/>
            <person name="Al-Babili S."/>
            <person name="Gehring C."/>
            <person name="Roessner U."/>
            <person name="Jung C."/>
            <person name="Murphy K."/>
            <person name="Arold S.T."/>
            <person name="Gojobori T."/>
            <person name="van der Linden C.G."/>
            <person name="van Loo E.N."/>
            <person name="Jellen E.N."/>
            <person name="Maughan P.J."/>
            <person name="Tester M."/>
        </authorList>
    </citation>
    <scope>NUCLEOTIDE SEQUENCE [LARGE SCALE GENOMIC DNA]</scope>
    <source>
        <strain evidence="3">cv. PI 614886</strain>
    </source>
</reference>
<dbReference type="Proteomes" id="UP000596660">
    <property type="component" value="Unplaced"/>
</dbReference>
<name>A0A803M2K6_CHEQI</name>
<evidence type="ECO:0000313" key="4">
    <source>
        <dbReference type="Proteomes" id="UP000596660"/>
    </source>
</evidence>
<sequence length="272" mass="30613">MHNEDVIKRAPNIVGEYEKANVKVSTSICIQPPARHSWEAPAIGFYKINSDAALFKVNIAGLGGVVRDFEGDDVVATCSKIYSCQEVDVLEAMAARHSLTIAVEASFNMEDDDFETGLVRKYDPDEESSTSIKQRPKEPVADNPETTEAKVPQEQHQEPEIPKPQDQEVSTWKKRKAEKAEKTLEEELEEIDALSTGEVKGANDLITDLSNRFMRVEGQLLEMTGKMKTMERSILNQGKDFQKAISSIERKLKKIEEDNKADLEKILKMLEE</sequence>
<organism evidence="3 4">
    <name type="scientific">Chenopodium quinoa</name>
    <name type="common">Quinoa</name>
    <dbReference type="NCBI Taxonomy" id="63459"/>
    <lineage>
        <taxon>Eukaryota</taxon>
        <taxon>Viridiplantae</taxon>
        <taxon>Streptophyta</taxon>
        <taxon>Embryophyta</taxon>
        <taxon>Tracheophyta</taxon>
        <taxon>Spermatophyta</taxon>
        <taxon>Magnoliopsida</taxon>
        <taxon>eudicotyledons</taxon>
        <taxon>Gunneridae</taxon>
        <taxon>Pentapetalae</taxon>
        <taxon>Caryophyllales</taxon>
        <taxon>Chenopodiaceae</taxon>
        <taxon>Chenopodioideae</taxon>
        <taxon>Atripliceae</taxon>
        <taxon>Chenopodium</taxon>
    </lineage>
</organism>
<feature type="compositionally biased region" description="Basic and acidic residues" evidence="2">
    <location>
        <begin position="147"/>
        <end position="166"/>
    </location>
</feature>
<dbReference type="InterPro" id="IPR052929">
    <property type="entry name" value="RNase_H-like_EbsB-rel"/>
</dbReference>
<evidence type="ECO:0000256" key="2">
    <source>
        <dbReference type="SAM" id="MobiDB-lite"/>
    </source>
</evidence>
<dbReference type="PANTHER" id="PTHR47074">
    <property type="entry name" value="BNAC02G40300D PROTEIN"/>
    <property type="match status" value="1"/>
</dbReference>
<protein>
    <submittedName>
        <fullName evidence="3">Uncharacterized protein</fullName>
    </submittedName>
</protein>
<feature type="coiled-coil region" evidence="1">
    <location>
        <begin position="238"/>
        <end position="272"/>
    </location>
</feature>
<accession>A0A803M2K6</accession>
<proteinExistence type="predicted"/>
<evidence type="ECO:0000256" key="1">
    <source>
        <dbReference type="SAM" id="Coils"/>
    </source>
</evidence>
<keyword evidence="1" id="KW-0175">Coiled coil</keyword>